<dbReference type="Pfam" id="PF17917">
    <property type="entry name" value="RT_RNaseH"/>
    <property type="match status" value="1"/>
</dbReference>
<dbReference type="InterPro" id="IPR041373">
    <property type="entry name" value="RT_RNaseH"/>
</dbReference>
<dbReference type="CDD" id="cd09274">
    <property type="entry name" value="RNase_HI_RT_Ty3"/>
    <property type="match status" value="1"/>
</dbReference>
<keyword evidence="5" id="KW-0378">Hydrolase</keyword>
<evidence type="ECO:0000256" key="1">
    <source>
        <dbReference type="ARBA" id="ARBA00022679"/>
    </source>
</evidence>
<dbReference type="AlphaFoldDB" id="A0A2N9F5U1"/>
<reference evidence="11" key="1">
    <citation type="submission" date="2018-02" db="EMBL/GenBank/DDBJ databases">
        <authorList>
            <person name="Cohen D.B."/>
            <person name="Kent A.D."/>
        </authorList>
    </citation>
    <scope>NUCLEOTIDE SEQUENCE</scope>
</reference>
<protein>
    <recommendedName>
        <fullName evidence="10">Integrase catalytic domain-containing protein</fullName>
    </recommendedName>
</protein>
<accession>A0A2N9F5U1</accession>
<organism evidence="11">
    <name type="scientific">Fagus sylvatica</name>
    <name type="common">Beechnut</name>
    <dbReference type="NCBI Taxonomy" id="28930"/>
    <lineage>
        <taxon>Eukaryota</taxon>
        <taxon>Viridiplantae</taxon>
        <taxon>Streptophyta</taxon>
        <taxon>Embryophyta</taxon>
        <taxon>Tracheophyta</taxon>
        <taxon>Spermatophyta</taxon>
        <taxon>Magnoliopsida</taxon>
        <taxon>eudicotyledons</taxon>
        <taxon>Gunneridae</taxon>
        <taxon>Pentapetalae</taxon>
        <taxon>rosids</taxon>
        <taxon>fabids</taxon>
        <taxon>Fagales</taxon>
        <taxon>Fagaceae</taxon>
        <taxon>Fagus</taxon>
    </lineage>
</organism>
<feature type="coiled-coil region" evidence="7">
    <location>
        <begin position="449"/>
        <end position="480"/>
    </location>
</feature>
<dbReference type="Pfam" id="PF17921">
    <property type="entry name" value="Integrase_H2C2"/>
    <property type="match status" value="1"/>
</dbReference>
<feature type="signal peptide" evidence="9">
    <location>
        <begin position="1"/>
        <end position="22"/>
    </location>
</feature>
<evidence type="ECO:0000256" key="8">
    <source>
        <dbReference type="SAM" id="MobiDB-lite"/>
    </source>
</evidence>
<feature type="compositionally biased region" description="Polar residues" evidence="8">
    <location>
        <begin position="636"/>
        <end position="645"/>
    </location>
</feature>
<dbReference type="InterPro" id="IPR041588">
    <property type="entry name" value="Integrase_H2C2"/>
</dbReference>
<dbReference type="GO" id="GO:0003964">
    <property type="term" value="F:RNA-directed DNA polymerase activity"/>
    <property type="evidence" value="ECO:0007669"/>
    <property type="project" value="UniProtKB-KW"/>
</dbReference>
<feature type="domain" description="Integrase catalytic" evidence="10">
    <location>
        <begin position="265"/>
        <end position="425"/>
    </location>
</feature>
<sequence length="736" mass="83313">MNVLGLISQLIIIETLRLTVIAAPLTDCLKKDNFEWGKSTELAFNTLKIALTTAPILSLPDFEKLFEIDCDANRVGIGGVLSQEGRPIAYFSEKLNGPKLNYSTYDLEFYAIVQTIKHWAYYIAYREFLLNTDHEALKHLNSQQTLNKRHGKWVSYLQQFNFSIKHKSGSLNKVADGLSRKQNLLVMMRTNVSGFEEFKESYKEDGKQWLVVQALQQDKTLRLLQRNYHWHEIRKDVDKLVNSCGVCQRSKGESSNAGLYLPLPIPSKPWEHVSMDFFMGLPPTSRRSDSIMVVADRFSKMAHFVACKKMHDASSITGLYFKDINKLHGLSSSIVSDRDSKFLAHFWRTLWKKLGTNLNYSTSFHPQTDWQMEVVNRSLGNLLRCLIKENPREWEAILPLAEFAFNASINKTTPSSPFEVVYGLQPVGVADLLPLPLSTKSNLKALDMVQHMQQVHQAIQQKIQEANAKYKARVDQSKRQLLFENGDLVWVYLPKERQPGGPYFKLQDRKIGLARFSKSSMIMHKKWSCHPIYKLQIPSMFDTWFPMCMVGLLQLNLEAKFSKREGRATPPPAHSDNHKPYVPSSFPNPNLTLPSNKTLIEFAAKFSVFVGAEISPKTSASVNLEKVKSEPGEIDSNPSSSNKTQRSPKREEHKKKISIMVPENMVYGSPEKMKKAGPPCCPVVHGGLPSGPQQTQSRKRSAAALAAASDEEDDEEDEARAEKTKKSLMAAQISTS</sequence>
<dbReference type="InterPro" id="IPR043502">
    <property type="entry name" value="DNA/RNA_pol_sf"/>
</dbReference>
<evidence type="ECO:0000256" key="5">
    <source>
        <dbReference type="ARBA" id="ARBA00022801"/>
    </source>
</evidence>
<evidence type="ECO:0000256" key="9">
    <source>
        <dbReference type="SAM" id="SignalP"/>
    </source>
</evidence>
<feature type="compositionally biased region" description="Acidic residues" evidence="8">
    <location>
        <begin position="709"/>
        <end position="719"/>
    </location>
</feature>
<dbReference type="GO" id="GO:0003676">
    <property type="term" value="F:nucleic acid binding"/>
    <property type="evidence" value="ECO:0007669"/>
    <property type="project" value="InterPro"/>
</dbReference>
<evidence type="ECO:0000256" key="6">
    <source>
        <dbReference type="ARBA" id="ARBA00022918"/>
    </source>
</evidence>
<keyword evidence="6" id="KW-0695">RNA-directed DNA polymerase</keyword>
<dbReference type="InterPro" id="IPR001584">
    <property type="entry name" value="Integrase_cat-core"/>
</dbReference>
<evidence type="ECO:0000256" key="4">
    <source>
        <dbReference type="ARBA" id="ARBA00022759"/>
    </source>
</evidence>
<gene>
    <name evidence="11" type="ORF">FSB_LOCUS10111</name>
</gene>
<dbReference type="GO" id="GO:0016787">
    <property type="term" value="F:hydrolase activity"/>
    <property type="evidence" value="ECO:0007669"/>
    <property type="project" value="UniProtKB-KW"/>
</dbReference>
<proteinExistence type="predicted"/>
<dbReference type="InterPro" id="IPR012337">
    <property type="entry name" value="RNaseH-like_sf"/>
</dbReference>
<evidence type="ECO:0000313" key="11">
    <source>
        <dbReference type="EMBL" id="SPC82229.1"/>
    </source>
</evidence>
<dbReference type="InterPro" id="IPR043128">
    <property type="entry name" value="Rev_trsase/Diguanyl_cyclase"/>
</dbReference>
<keyword evidence="1" id="KW-0808">Transferase</keyword>
<feature type="region of interest" description="Disordered" evidence="8">
    <location>
        <begin position="564"/>
        <end position="587"/>
    </location>
</feature>
<dbReference type="Gene3D" id="3.30.70.270">
    <property type="match status" value="1"/>
</dbReference>
<evidence type="ECO:0000256" key="7">
    <source>
        <dbReference type="SAM" id="Coils"/>
    </source>
</evidence>
<keyword evidence="2" id="KW-0548">Nucleotidyltransferase</keyword>
<name>A0A2N9F5U1_FAGSY</name>
<dbReference type="SUPFAM" id="SSF56672">
    <property type="entry name" value="DNA/RNA polymerases"/>
    <property type="match status" value="1"/>
</dbReference>
<keyword evidence="4" id="KW-0255">Endonuclease</keyword>
<dbReference type="InterPro" id="IPR036397">
    <property type="entry name" value="RNaseH_sf"/>
</dbReference>
<keyword evidence="7" id="KW-0175">Coiled coil</keyword>
<dbReference type="EMBL" id="OIVN01000564">
    <property type="protein sequence ID" value="SPC82229.1"/>
    <property type="molecule type" value="Genomic_DNA"/>
</dbReference>
<dbReference type="PROSITE" id="PS50994">
    <property type="entry name" value="INTEGRASE"/>
    <property type="match status" value="1"/>
</dbReference>
<keyword evidence="3" id="KW-0540">Nuclease</keyword>
<dbReference type="Gene3D" id="3.30.420.10">
    <property type="entry name" value="Ribonuclease H-like superfamily/Ribonuclease H"/>
    <property type="match status" value="1"/>
</dbReference>
<dbReference type="PANTHER" id="PTHR35046:SF18">
    <property type="entry name" value="RNA-DIRECTED DNA POLYMERASE"/>
    <property type="match status" value="1"/>
</dbReference>
<dbReference type="GO" id="GO:0004519">
    <property type="term" value="F:endonuclease activity"/>
    <property type="evidence" value="ECO:0007669"/>
    <property type="project" value="UniProtKB-KW"/>
</dbReference>
<evidence type="ECO:0000256" key="3">
    <source>
        <dbReference type="ARBA" id="ARBA00022722"/>
    </source>
</evidence>
<dbReference type="Gene3D" id="1.10.340.70">
    <property type="match status" value="1"/>
</dbReference>
<keyword evidence="9" id="KW-0732">Signal</keyword>
<feature type="chain" id="PRO_5014711980" description="Integrase catalytic domain-containing protein" evidence="9">
    <location>
        <begin position="23"/>
        <end position="736"/>
    </location>
</feature>
<dbReference type="SUPFAM" id="SSF53098">
    <property type="entry name" value="Ribonuclease H-like"/>
    <property type="match status" value="1"/>
</dbReference>
<dbReference type="PANTHER" id="PTHR35046">
    <property type="entry name" value="ZINC KNUCKLE (CCHC-TYPE) FAMILY PROTEIN"/>
    <property type="match status" value="1"/>
</dbReference>
<feature type="region of interest" description="Disordered" evidence="8">
    <location>
        <begin position="625"/>
        <end position="736"/>
    </location>
</feature>
<dbReference type="GO" id="GO:0015074">
    <property type="term" value="P:DNA integration"/>
    <property type="evidence" value="ECO:0007669"/>
    <property type="project" value="InterPro"/>
</dbReference>
<evidence type="ECO:0000256" key="2">
    <source>
        <dbReference type="ARBA" id="ARBA00022695"/>
    </source>
</evidence>
<evidence type="ECO:0000259" key="10">
    <source>
        <dbReference type="PROSITE" id="PS50994"/>
    </source>
</evidence>